<gene>
    <name evidence="1" type="ORF">J5N97_010285</name>
</gene>
<accession>A0A9D5D0Z5</accession>
<sequence length="82" mass="9264">MILQKFKDPVVLAANLVHDQQTKMQCPAIPQIMKASWGFLFGGIWNSILCETLIDTETVPTIQQERFSPRKSLKSLLEFAAT</sequence>
<reference evidence="1" key="1">
    <citation type="submission" date="2021-03" db="EMBL/GenBank/DDBJ databases">
        <authorList>
            <person name="Li Z."/>
            <person name="Yang C."/>
        </authorList>
    </citation>
    <scope>NUCLEOTIDE SEQUENCE</scope>
    <source>
        <strain evidence="1">Dzin_1.0</strain>
        <tissue evidence="1">Leaf</tissue>
    </source>
</reference>
<organism evidence="1 2">
    <name type="scientific">Dioscorea zingiberensis</name>
    <dbReference type="NCBI Taxonomy" id="325984"/>
    <lineage>
        <taxon>Eukaryota</taxon>
        <taxon>Viridiplantae</taxon>
        <taxon>Streptophyta</taxon>
        <taxon>Embryophyta</taxon>
        <taxon>Tracheophyta</taxon>
        <taxon>Spermatophyta</taxon>
        <taxon>Magnoliopsida</taxon>
        <taxon>Liliopsida</taxon>
        <taxon>Dioscoreales</taxon>
        <taxon>Dioscoreaceae</taxon>
        <taxon>Dioscorea</taxon>
    </lineage>
</organism>
<dbReference type="EMBL" id="JAGGNH010000002">
    <property type="protein sequence ID" value="KAJ0982030.1"/>
    <property type="molecule type" value="Genomic_DNA"/>
</dbReference>
<dbReference type="Proteomes" id="UP001085076">
    <property type="component" value="Miscellaneous, Linkage group lg02"/>
</dbReference>
<dbReference type="AlphaFoldDB" id="A0A9D5D0Z5"/>
<protein>
    <submittedName>
        <fullName evidence="1">Uncharacterized protein</fullName>
    </submittedName>
</protein>
<proteinExistence type="predicted"/>
<evidence type="ECO:0000313" key="1">
    <source>
        <dbReference type="EMBL" id="KAJ0982030.1"/>
    </source>
</evidence>
<evidence type="ECO:0000313" key="2">
    <source>
        <dbReference type="Proteomes" id="UP001085076"/>
    </source>
</evidence>
<name>A0A9D5D0Z5_9LILI</name>
<reference evidence="1" key="2">
    <citation type="journal article" date="2022" name="Hortic Res">
        <title>The genome of Dioscorea zingiberensis sheds light on the biosynthesis, origin and evolution of the medicinally important diosgenin saponins.</title>
        <authorList>
            <person name="Li Y."/>
            <person name="Tan C."/>
            <person name="Li Z."/>
            <person name="Guo J."/>
            <person name="Li S."/>
            <person name="Chen X."/>
            <person name="Wang C."/>
            <person name="Dai X."/>
            <person name="Yang H."/>
            <person name="Song W."/>
            <person name="Hou L."/>
            <person name="Xu J."/>
            <person name="Tong Z."/>
            <person name="Xu A."/>
            <person name="Yuan X."/>
            <person name="Wang W."/>
            <person name="Yang Q."/>
            <person name="Chen L."/>
            <person name="Sun Z."/>
            <person name="Wang K."/>
            <person name="Pan B."/>
            <person name="Chen J."/>
            <person name="Bao Y."/>
            <person name="Liu F."/>
            <person name="Qi X."/>
            <person name="Gang D.R."/>
            <person name="Wen J."/>
            <person name="Li J."/>
        </authorList>
    </citation>
    <scope>NUCLEOTIDE SEQUENCE</scope>
    <source>
        <strain evidence="1">Dzin_1.0</strain>
    </source>
</reference>
<comment type="caution">
    <text evidence="1">The sequence shown here is derived from an EMBL/GenBank/DDBJ whole genome shotgun (WGS) entry which is preliminary data.</text>
</comment>
<keyword evidence="2" id="KW-1185">Reference proteome</keyword>